<dbReference type="InterPro" id="IPR029026">
    <property type="entry name" value="tRNA_m1G_MTases_N"/>
</dbReference>
<feature type="domain" description="tRNA/rRNA methyltransferase SpoU type" evidence="5">
    <location>
        <begin position="10"/>
        <end position="177"/>
    </location>
</feature>
<gene>
    <name evidence="6" type="ORF">ACHAW5_006007</name>
</gene>
<evidence type="ECO:0000313" key="7">
    <source>
        <dbReference type="Proteomes" id="UP001530315"/>
    </source>
</evidence>
<protein>
    <recommendedName>
        <fullName evidence="5">tRNA/rRNA methyltransferase SpoU type domain-containing protein</fullName>
    </recommendedName>
</protein>
<name>A0ABD3MV59_9STRA</name>
<dbReference type="GO" id="GO:0008168">
    <property type="term" value="F:methyltransferase activity"/>
    <property type="evidence" value="ECO:0007669"/>
    <property type="project" value="UniProtKB-KW"/>
</dbReference>
<dbReference type="CDD" id="cd18093">
    <property type="entry name" value="SpoU-like_TrmJ"/>
    <property type="match status" value="1"/>
</dbReference>
<evidence type="ECO:0000256" key="2">
    <source>
        <dbReference type="ARBA" id="ARBA00022603"/>
    </source>
</evidence>
<sequence>MRLSPRPSTRFVLVGTQHGENVGAAARAMKTMGFNDLALVSPRDPKVLQRQKVIQRASGATDVLRQTNIYASLEEALTDRNVVCGTGMPFDMHRKRRQVQYETLYVEPRVFFDRLILSKTNDQESDDQMIRLALIFGDERSGMSDSDIVQCDAMLGIPTNPIFGSLNLAAAVQVIAYDWRIAIGGHDSYDVD</sequence>
<dbReference type="InterPro" id="IPR001537">
    <property type="entry name" value="SpoU_MeTrfase"/>
</dbReference>
<dbReference type="EMBL" id="JALLAZ020001693">
    <property type="protein sequence ID" value="KAL3767821.1"/>
    <property type="molecule type" value="Genomic_DNA"/>
</dbReference>
<evidence type="ECO:0000259" key="5">
    <source>
        <dbReference type="Pfam" id="PF00588"/>
    </source>
</evidence>
<evidence type="ECO:0000313" key="6">
    <source>
        <dbReference type="EMBL" id="KAL3767821.1"/>
    </source>
</evidence>
<comment type="similarity">
    <text evidence="1">Belongs to the class IV-like SAM-binding methyltransferase superfamily. RNA methyltransferase TrmH family.</text>
</comment>
<reference evidence="6 7" key="1">
    <citation type="submission" date="2024-10" db="EMBL/GenBank/DDBJ databases">
        <title>Updated reference genomes for cyclostephanoid diatoms.</title>
        <authorList>
            <person name="Roberts W.R."/>
            <person name="Alverson A.J."/>
        </authorList>
    </citation>
    <scope>NUCLEOTIDE SEQUENCE [LARGE SCALE GENOMIC DNA]</scope>
    <source>
        <strain evidence="6 7">AJA276-08</strain>
    </source>
</reference>
<evidence type="ECO:0000256" key="3">
    <source>
        <dbReference type="ARBA" id="ARBA00022679"/>
    </source>
</evidence>
<dbReference type="SUPFAM" id="SSF75217">
    <property type="entry name" value="alpha/beta knot"/>
    <property type="match status" value="1"/>
</dbReference>
<dbReference type="Gene3D" id="3.40.1280.10">
    <property type="match status" value="1"/>
</dbReference>
<dbReference type="PANTHER" id="PTHR42786:SF2">
    <property type="entry name" value="TRNA (CYTIDINE_URIDINE-2'-O-)-METHYLTRANSFERASE TRMJ"/>
    <property type="match status" value="1"/>
</dbReference>
<accession>A0ABD3MV59</accession>
<dbReference type="GO" id="GO:0032259">
    <property type="term" value="P:methylation"/>
    <property type="evidence" value="ECO:0007669"/>
    <property type="project" value="UniProtKB-KW"/>
</dbReference>
<comment type="caution">
    <text evidence="6">The sequence shown here is derived from an EMBL/GenBank/DDBJ whole genome shotgun (WGS) entry which is preliminary data.</text>
</comment>
<evidence type="ECO:0000256" key="4">
    <source>
        <dbReference type="ARBA" id="ARBA00022691"/>
    </source>
</evidence>
<dbReference type="Pfam" id="PF00588">
    <property type="entry name" value="SpoU_methylase"/>
    <property type="match status" value="1"/>
</dbReference>
<keyword evidence="7" id="KW-1185">Reference proteome</keyword>
<dbReference type="AlphaFoldDB" id="A0ABD3MV59"/>
<dbReference type="InterPro" id="IPR004384">
    <property type="entry name" value="RNA_MeTrfase_TrmJ/LasT"/>
</dbReference>
<evidence type="ECO:0000256" key="1">
    <source>
        <dbReference type="ARBA" id="ARBA00007228"/>
    </source>
</evidence>
<dbReference type="PANTHER" id="PTHR42786">
    <property type="entry name" value="TRNA/RRNA METHYLTRANSFERASE"/>
    <property type="match status" value="1"/>
</dbReference>
<organism evidence="6 7">
    <name type="scientific">Stephanodiscus triporus</name>
    <dbReference type="NCBI Taxonomy" id="2934178"/>
    <lineage>
        <taxon>Eukaryota</taxon>
        <taxon>Sar</taxon>
        <taxon>Stramenopiles</taxon>
        <taxon>Ochrophyta</taxon>
        <taxon>Bacillariophyta</taxon>
        <taxon>Coscinodiscophyceae</taxon>
        <taxon>Thalassiosirophycidae</taxon>
        <taxon>Stephanodiscales</taxon>
        <taxon>Stephanodiscaceae</taxon>
        <taxon>Stephanodiscus</taxon>
    </lineage>
</organism>
<dbReference type="PIRSF" id="PIRSF004808">
    <property type="entry name" value="LasT"/>
    <property type="match status" value="1"/>
</dbReference>
<proteinExistence type="inferred from homology"/>
<dbReference type="InterPro" id="IPR029028">
    <property type="entry name" value="Alpha/beta_knot_MTases"/>
</dbReference>
<keyword evidence="2" id="KW-0489">Methyltransferase</keyword>
<keyword evidence="3" id="KW-0808">Transferase</keyword>
<keyword evidence="4" id="KW-0949">S-adenosyl-L-methionine</keyword>
<dbReference type="Proteomes" id="UP001530315">
    <property type="component" value="Unassembled WGS sequence"/>
</dbReference>